<dbReference type="SMART" id="SM00382">
    <property type="entry name" value="AAA"/>
    <property type="match status" value="1"/>
</dbReference>
<dbReference type="AlphaFoldDB" id="A0A1Q2KVG1"/>
<dbReference type="PANTHER" id="PTHR43038">
    <property type="entry name" value="ATP-BINDING CASSETTE, SUB-FAMILY H, MEMBER 1"/>
    <property type="match status" value="1"/>
</dbReference>
<dbReference type="InterPro" id="IPR017871">
    <property type="entry name" value="ABC_transporter-like_CS"/>
</dbReference>
<dbReference type="PROSITE" id="PS00211">
    <property type="entry name" value="ABC_TRANSPORTER_1"/>
    <property type="match status" value="1"/>
</dbReference>
<dbReference type="PANTHER" id="PTHR43038:SF3">
    <property type="entry name" value="ABC TRANSPORTER G FAMILY MEMBER 20 ISOFORM X1"/>
    <property type="match status" value="1"/>
</dbReference>
<dbReference type="Pfam" id="PF00005">
    <property type="entry name" value="ABC_tran"/>
    <property type="match status" value="1"/>
</dbReference>
<keyword evidence="1" id="KW-0547">Nucleotide-binding</keyword>
<reference evidence="4 5" key="1">
    <citation type="submission" date="2017-02" db="EMBL/GenBank/DDBJ databases">
        <title>The complete genomic sequence of a novel cold adapted crude oil-degrading bacterium Planococcus qaidamina Y42.</title>
        <authorList>
            <person name="Yang R."/>
        </authorList>
    </citation>
    <scope>NUCLEOTIDE SEQUENCE [LARGE SCALE GENOMIC DNA]</scope>
    <source>
        <strain evidence="4 5">Y42</strain>
    </source>
</reference>
<dbReference type="InterPro" id="IPR027417">
    <property type="entry name" value="P-loop_NTPase"/>
</dbReference>
<name>A0A1Q2KVG1_9BACL</name>
<evidence type="ECO:0000313" key="5">
    <source>
        <dbReference type="Proteomes" id="UP000188184"/>
    </source>
</evidence>
<dbReference type="InterPro" id="IPR003439">
    <property type="entry name" value="ABC_transporter-like_ATP-bd"/>
</dbReference>
<dbReference type="OrthoDB" id="9789994at2"/>
<dbReference type="PROSITE" id="PS50893">
    <property type="entry name" value="ABC_TRANSPORTER_2"/>
    <property type="match status" value="1"/>
</dbReference>
<dbReference type="Proteomes" id="UP000188184">
    <property type="component" value="Chromosome"/>
</dbReference>
<dbReference type="GO" id="GO:0016887">
    <property type="term" value="F:ATP hydrolysis activity"/>
    <property type="evidence" value="ECO:0007669"/>
    <property type="project" value="InterPro"/>
</dbReference>
<evidence type="ECO:0000256" key="1">
    <source>
        <dbReference type="ARBA" id="ARBA00022741"/>
    </source>
</evidence>
<dbReference type="GO" id="GO:0005524">
    <property type="term" value="F:ATP binding"/>
    <property type="evidence" value="ECO:0007669"/>
    <property type="project" value="UniProtKB-KW"/>
</dbReference>
<accession>A0A1Q2KVG1</accession>
<proteinExistence type="predicted"/>
<evidence type="ECO:0000313" key="4">
    <source>
        <dbReference type="EMBL" id="AQQ52179.1"/>
    </source>
</evidence>
<dbReference type="KEGG" id="pmar:B0X71_02990"/>
<dbReference type="EMBL" id="CP019640">
    <property type="protein sequence ID" value="AQQ52179.1"/>
    <property type="molecule type" value="Genomic_DNA"/>
</dbReference>
<gene>
    <name evidence="4" type="ORF">B0X71_02990</name>
</gene>
<protein>
    <submittedName>
        <fullName evidence="4">ABC transporter ATP-binding protein</fullName>
    </submittedName>
</protein>
<sequence>MIEVRHYSQSFGKKQVLQNVNFSINKGEIAGLIGPSGLGKTTLIKSVIGMQAPTEGTLHVMGEKQPTLAVSKDIGYMAQADALYGDLTPRGNLRYFGKLYGLKNKRLTERVEDVLRFTDLTADAGRPVHLFSGGMKRRLSLAIALIHEPPLLLLDEPTVGIDPKLKRAFWKEFEQLRAQGVTILLTTHIMDEAARCDRLLLIRDGRLMAGGTPKELEERFGSIEDAFMQKEQM</sequence>
<keyword evidence="5" id="KW-1185">Reference proteome</keyword>
<dbReference type="SUPFAM" id="SSF52540">
    <property type="entry name" value="P-loop containing nucleoside triphosphate hydrolases"/>
    <property type="match status" value="1"/>
</dbReference>
<evidence type="ECO:0000256" key="2">
    <source>
        <dbReference type="ARBA" id="ARBA00022840"/>
    </source>
</evidence>
<keyword evidence="2 4" id="KW-0067">ATP-binding</keyword>
<organism evidence="4 5">
    <name type="scientific">Planococcus lenghuensis</name>
    <dbReference type="NCBI Taxonomy" id="2213202"/>
    <lineage>
        <taxon>Bacteria</taxon>
        <taxon>Bacillati</taxon>
        <taxon>Bacillota</taxon>
        <taxon>Bacilli</taxon>
        <taxon>Bacillales</taxon>
        <taxon>Caryophanaceae</taxon>
        <taxon>Planococcus</taxon>
    </lineage>
</organism>
<dbReference type="InterPro" id="IPR003593">
    <property type="entry name" value="AAA+_ATPase"/>
</dbReference>
<dbReference type="Gene3D" id="3.40.50.300">
    <property type="entry name" value="P-loop containing nucleotide triphosphate hydrolases"/>
    <property type="match status" value="1"/>
</dbReference>
<dbReference type="RefSeq" id="WP_077588051.1">
    <property type="nucleotide sequence ID" value="NZ_CP019640.1"/>
</dbReference>
<feature type="domain" description="ABC transporter" evidence="3">
    <location>
        <begin position="2"/>
        <end position="229"/>
    </location>
</feature>
<evidence type="ECO:0000259" key="3">
    <source>
        <dbReference type="PROSITE" id="PS50893"/>
    </source>
</evidence>
<dbReference type="CDD" id="cd03230">
    <property type="entry name" value="ABC_DR_subfamily_A"/>
    <property type="match status" value="1"/>
</dbReference>